<organism evidence="2 3">
    <name type="scientific">Hypsibius exemplaris</name>
    <name type="common">Freshwater tardigrade</name>
    <dbReference type="NCBI Taxonomy" id="2072580"/>
    <lineage>
        <taxon>Eukaryota</taxon>
        <taxon>Metazoa</taxon>
        <taxon>Ecdysozoa</taxon>
        <taxon>Tardigrada</taxon>
        <taxon>Eutardigrada</taxon>
        <taxon>Parachela</taxon>
        <taxon>Hypsibioidea</taxon>
        <taxon>Hypsibiidae</taxon>
        <taxon>Hypsibius</taxon>
    </lineage>
</organism>
<dbReference type="Proteomes" id="UP000192578">
    <property type="component" value="Unassembled WGS sequence"/>
</dbReference>
<evidence type="ECO:0000256" key="1">
    <source>
        <dbReference type="SAM" id="SignalP"/>
    </source>
</evidence>
<accession>A0A1W0WV37</accession>
<keyword evidence="1" id="KW-0732">Signal</keyword>
<feature type="chain" id="PRO_5012325507" description="WAP domain-containing protein" evidence="1">
    <location>
        <begin position="29"/>
        <end position="112"/>
    </location>
</feature>
<protein>
    <recommendedName>
        <fullName evidence="4">WAP domain-containing protein</fullName>
    </recommendedName>
</protein>
<dbReference type="EMBL" id="MTYJ01000043">
    <property type="protein sequence ID" value="OQV19040.1"/>
    <property type="molecule type" value="Genomic_DNA"/>
</dbReference>
<dbReference type="AlphaFoldDB" id="A0A1W0WV37"/>
<reference evidence="3" key="1">
    <citation type="submission" date="2017-01" db="EMBL/GenBank/DDBJ databases">
        <title>Comparative genomics of anhydrobiosis in the tardigrade Hypsibius dujardini.</title>
        <authorList>
            <person name="Yoshida Y."/>
            <person name="Koutsovoulos G."/>
            <person name="Laetsch D."/>
            <person name="Stevens L."/>
            <person name="Kumar S."/>
            <person name="Horikawa D."/>
            <person name="Ishino K."/>
            <person name="Komine S."/>
            <person name="Tomita M."/>
            <person name="Blaxter M."/>
            <person name="Arakawa K."/>
        </authorList>
    </citation>
    <scope>NUCLEOTIDE SEQUENCE [LARGE SCALE GENOMIC DNA]</scope>
    <source>
        <strain evidence="3">Z151</strain>
    </source>
</reference>
<name>A0A1W0WV37_HYPEX</name>
<proteinExistence type="predicted"/>
<sequence length="112" mass="12146">MAELGSWFVFPSRLLFFVLLIWRGFCLGTACSQQPKAGSCPLVTARPTWNPLFGIGPVICGGSGNQSRRLFNGAWVNSCNGNDGRCLGAQKCCPVYSDDRPPCGLICRDPVF</sequence>
<feature type="signal peptide" evidence="1">
    <location>
        <begin position="1"/>
        <end position="28"/>
    </location>
</feature>
<evidence type="ECO:0000313" key="2">
    <source>
        <dbReference type="EMBL" id="OQV19040.1"/>
    </source>
</evidence>
<gene>
    <name evidence="2" type="ORF">BV898_06896</name>
</gene>
<comment type="caution">
    <text evidence="2">The sequence shown here is derived from an EMBL/GenBank/DDBJ whole genome shotgun (WGS) entry which is preliminary data.</text>
</comment>
<evidence type="ECO:0000313" key="3">
    <source>
        <dbReference type="Proteomes" id="UP000192578"/>
    </source>
</evidence>
<keyword evidence="3" id="KW-1185">Reference proteome</keyword>
<evidence type="ECO:0008006" key="4">
    <source>
        <dbReference type="Google" id="ProtNLM"/>
    </source>
</evidence>